<reference evidence="1 2" key="1">
    <citation type="submission" date="2016-04" db="EMBL/GenBank/DDBJ databases">
        <title>A degradative enzymes factory behind the ericoid mycorrhizal symbiosis.</title>
        <authorList>
            <consortium name="DOE Joint Genome Institute"/>
            <person name="Martino E."/>
            <person name="Morin E."/>
            <person name="Grelet G."/>
            <person name="Kuo A."/>
            <person name="Kohler A."/>
            <person name="Daghino S."/>
            <person name="Barry K."/>
            <person name="Choi C."/>
            <person name="Cichocki N."/>
            <person name="Clum A."/>
            <person name="Copeland A."/>
            <person name="Hainaut M."/>
            <person name="Haridas S."/>
            <person name="Labutti K."/>
            <person name="Lindquist E."/>
            <person name="Lipzen A."/>
            <person name="Khouja H.-R."/>
            <person name="Murat C."/>
            <person name="Ohm R."/>
            <person name="Olson A."/>
            <person name="Spatafora J."/>
            <person name="Veneault-Fourrey C."/>
            <person name="Henrissat B."/>
            <person name="Grigoriev I."/>
            <person name="Martin F."/>
            <person name="Perotto S."/>
        </authorList>
    </citation>
    <scope>NUCLEOTIDE SEQUENCE [LARGE SCALE GENOMIC DNA]</scope>
    <source>
        <strain evidence="1 2">E</strain>
    </source>
</reference>
<organism evidence="1 2">
    <name type="scientific">Hyaloscypha bicolor E</name>
    <dbReference type="NCBI Taxonomy" id="1095630"/>
    <lineage>
        <taxon>Eukaryota</taxon>
        <taxon>Fungi</taxon>
        <taxon>Dikarya</taxon>
        <taxon>Ascomycota</taxon>
        <taxon>Pezizomycotina</taxon>
        <taxon>Leotiomycetes</taxon>
        <taxon>Helotiales</taxon>
        <taxon>Hyaloscyphaceae</taxon>
        <taxon>Hyaloscypha</taxon>
        <taxon>Hyaloscypha bicolor</taxon>
    </lineage>
</organism>
<dbReference type="SUPFAM" id="SSF48403">
    <property type="entry name" value="Ankyrin repeat"/>
    <property type="match status" value="1"/>
</dbReference>
<dbReference type="InterPro" id="IPR036770">
    <property type="entry name" value="Ankyrin_rpt-contain_sf"/>
</dbReference>
<dbReference type="OrthoDB" id="539213at2759"/>
<dbReference type="STRING" id="1095630.A0A2J6SXI1"/>
<accession>A0A2J6SXI1</accession>
<sequence length="257" mass="28599">MHGVVALNSICSHVHQLLLPSSAEIPLPIAKDLAIWFLSELHTVCVEALEAERSRQDIVPSGPFTVQDLPLKSFESRPLSTTSSLDTVHQTTQEGWPSQRHFPKPRSRIALLDNVTVETKIPTGSLIIVVKRGLSEIDERVESRAVITTGSLLFIPSTKALLMGVAVVFGRSTDTPMKIPRRLSTFNRHPNDALIFRHLQSKDHTAVQEILASGTISVNDRDENGNSLLWYTIYDSYDFDLCRLLIRHGADPSDCNK</sequence>
<evidence type="ECO:0000313" key="2">
    <source>
        <dbReference type="Proteomes" id="UP000235371"/>
    </source>
</evidence>
<evidence type="ECO:0008006" key="3">
    <source>
        <dbReference type="Google" id="ProtNLM"/>
    </source>
</evidence>
<dbReference type="GeneID" id="36596863"/>
<evidence type="ECO:0000313" key="1">
    <source>
        <dbReference type="EMBL" id="PMD55479.1"/>
    </source>
</evidence>
<dbReference type="Gene3D" id="1.25.40.20">
    <property type="entry name" value="Ankyrin repeat-containing domain"/>
    <property type="match status" value="1"/>
</dbReference>
<proteinExistence type="predicted"/>
<keyword evidence="2" id="KW-1185">Reference proteome</keyword>
<name>A0A2J6SXI1_9HELO</name>
<dbReference type="RefSeq" id="XP_024732383.1">
    <property type="nucleotide sequence ID" value="XM_024888787.1"/>
</dbReference>
<dbReference type="AlphaFoldDB" id="A0A2J6SXI1"/>
<gene>
    <name evidence="1" type="ORF">K444DRAFT_89418</name>
</gene>
<dbReference type="InParanoid" id="A0A2J6SXI1"/>
<dbReference type="EMBL" id="KZ613855">
    <property type="protein sequence ID" value="PMD55479.1"/>
    <property type="molecule type" value="Genomic_DNA"/>
</dbReference>
<dbReference type="Proteomes" id="UP000235371">
    <property type="component" value="Unassembled WGS sequence"/>
</dbReference>
<protein>
    <recommendedName>
        <fullName evidence="3">Ankyrin</fullName>
    </recommendedName>
</protein>